<evidence type="ECO:0000313" key="3">
    <source>
        <dbReference type="Proteomes" id="UP000225706"/>
    </source>
</evidence>
<proteinExistence type="predicted"/>
<dbReference type="InterPro" id="IPR006816">
    <property type="entry name" value="ELMO_dom"/>
</dbReference>
<dbReference type="AlphaFoldDB" id="A0A2B4SVS4"/>
<dbReference type="InterPro" id="IPR050868">
    <property type="entry name" value="ELMO_domain-containing"/>
</dbReference>
<dbReference type="PROSITE" id="PS51335">
    <property type="entry name" value="ELMO"/>
    <property type="match status" value="1"/>
</dbReference>
<reference evidence="3" key="1">
    <citation type="journal article" date="2017" name="bioRxiv">
        <title>Comparative analysis of the genomes of Stylophora pistillata and Acropora digitifera provides evidence for extensive differences between species of corals.</title>
        <authorList>
            <person name="Voolstra C.R."/>
            <person name="Li Y."/>
            <person name="Liew Y.J."/>
            <person name="Baumgarten S."/>
            <person name="Zoccola D."/>
            <person name="Flot J.-F."/>
            <person name="Tambutte S."/>
            <person name="Allemand D."/>
            <person name="Aranda M."/>
        </authorList>
    </citation>
    <scope>NUCLEOTIDE SEQUENCE [LARGE SCALE GENOMIC DNA]</scope>
</reference>
<feature type="domain" description="ELMO" evidence="1">
    <location>
        <begin position="265"/>
        <end position="421"/>
    </location>
</feature>
<dbReference type="STRING" id="50429.A0A2B4SVS4"/>
<dbReference type="Proteomes" id="UP000225706">
    <property type="component" value="Unassembled WGS sequence"/>
</dbReference>
<organism evidence="2 3">
    <name type="scientific">Stylophora pistillata</name>
    <name type="common">Smooth cauliflower coral</name>
    <dbReference type="NCBI Taxonomy" id="50429"/>
    <lineage>
        <taxon>Eukaryota</taxon>
        <taxon>Metazoa</taxon>
        <taxon>Cnidaria</taxon>
        <taxon>Anthozoa</taxon>
        <taxon>Hexacorallia</taxon>
        <taxon>Scleractinia</taxon>
        <taxon>Astrocoeniina</taxon>
        <taxon>Pocilloporidae</taxon>
        <taxon>Stylophora</taxon>
    </lineage>
</organism>
<sequence>MLFAGSKWLLLRPLQTSTKKMLETGPTVYRPPPKRLECPTICRCHSKGSTVTSHLTYFKTLSVGPVWGLNSRPPAQQFGALQHPSPRKYVGNSDYFADAIWDQKTGSHLRHREQVYIYDSKFGLSRSELKKSTEEIIIMAEFWRYLSLYFWYRRVVKILLHFSTGQCELQRICYKTRHGALRTGQVEKSLRQSKSKELSDLVDAANVNIQEALELIIRVKRIRRAQESVFVDSVSICLNQICGYTDLCHDAEQLRNQPYSSDDASHEKKLMQLWNLLMPDTPLKERISKQWGDIGFQGKDPRTDFRGMGVLALENLLYFASKHTPAARKVLSQSHHPHFWFSYAIAGINITSLALQFLNKGSLRSHFYNCKQGKPTVDDFHEVYSYLFFEFSAFWIKEEPESVMIFNQVRDKFADNIDTILKNPSTVLELKYTSIQSSASLSSVSTLE</sequence>
<dbReference type="Pfam" id="PF04727">
    <property type="entry name" value="ELMO_CED12"/>
    <property type="match status" value="1"/>
</dbReference>
<dbReference type="GO" id="GO:0005096">
    <property type="term" value="F:GTPase activator activity"/>
    <property type="evidence" value="ECO:0007669"/>
    <property type="project" value="TreeGrafter"/>
</dbReference>
<protein>
    <submittedName>
        <fullName evidence="2">ELMO domain-containing protein 2</fullName>
    </submittedName>
</protein>
<dbReference type="PANTHER" id="PTHR12771:SF51">
    <property type="entry name" value="LD01482P"/>
    <property type="match status" value="1"/>
</dbReference>
<keyword evidence="3" id="KW-1185">Reference proteome</keyword>
<accession>A0A2B4SVS4</accession>
<name>A0A2B4SVS4_STYPI</name>
<comment type="caution">
    <text evidence="2">The sequence shown here is derived from an EMBL/GenBank/DDBJ whole genome shotgun (WGS) entry which is preliminary data.</text>
</comment>
<dbReference type="OrthoDB" id="67155at2759"/>
<evidence type="ECO:0000259" key="1">
    <source>
        <dbReference type="PROSITE" id="PS51335"/>
    </source>
</evidence>
<dbReference type="EMBL" id="LSMT01000012">
    <property type="protein sequence ID" value="PFX33436.1"/>
    <property type="molecule type" value="Genomic_DNA"/>
</dbReference>
<gene>
    <name evidence="2" type="primary">Elmod2</name>
    <name evidence="2" type="ORF">AWC38_SpisGene1652</name>
</gene>
<evidence type="ECO:0000313" key="2">
    <source>
        <dbReference type="EMBL" id="PFX33436.1"/>
    </source>
</evidence>
<dbReference type="PANTHER" id="PTHR12771">
    <property type="entry name" value="ENGULFMENT AND CELL MOTILITY"/>
    <property type="match status" value="1"/>
</dbReference>